<sequence length="184" mass="20018">MRFRHHLLALMSAGIATAAVAAGPGAAIAGNDALVQLNRTSQALAVRAISASKPPKYCRLYEYLGGDYYYDDCGKSTRSSGFSRSCCVMINFEDGVVIEEEDRRDLIAAMREQVTKDGSSKNSKVGMWHCKFPGLFSAVTKRGFASYWDAAFSNLMRDHPGLQAGTVNFIGTGRDRIECSCKAP</sequence>
<reference evidence="2" key="1">
    <citation type="journal article" date="2020" name="Stud. Mycol.">
        <title>101 Dothideomycetes genomes: a test case for predicting lifestyles and emergence of pathogens.</title>
        <authorList>
            <person name="Haridas S."/>
            <person name="Albert R."/>
            <person name="Binder M."/>
            <person name="Bloem J."/>
            <person name="Labutti K."/>
            <person name="Salamov A."/>
            <person name="Andreopoulos B."/>
            <person name="Baker S."/>
            <person name="Barry K."/>
            <person name="Bills G."/>
            <person name="Bluhm B."/>
            <person name="Cannon C."/>
            <person name="Castanera R."/>
            <person name="Culley D."/>
            <person name="Daum C."/>
            <person name="Ezra D."/>
            <person name="Gonzalez J."/>
            <person name="Henrissat B."/>
            <person name="Kuo A."/>
            <person name="Liang C."/>
            <person name="Lipzen A."/>
            <person name="Lutzoni F."/>
            <person name="Magnuson J."/>
            <person name="Mondo S."/>
            <person name="Nolan M."/>
            <person name="Ohm R."/>
            <person name="Pangilinan J."/>
            <person name="Park H.-J."/>
            <person name="Ramirez L."/>
            <person name="Alfaro M."/>
            <person name="Sun H."/>
            <person name="Tritt A."/>
            <person name="Yoshinaga Y."/>
            <person name="Zwiers L.-H."/>
            <person name="Turgeon B."/>
            <person name="Goodwin S."/>
            <person name="Spatafora J."/>
            <person name="Crous P."/>
            <person name="Grigoriev I."/>
        </authorList>
    </citation>
    <scope>NUCLEOTIDE SEQUENCE</scope>
    <source>
        <strain evidence="2">CBS 260.36</strain>
    </source>
</reference>
<proteinExistence type="predicted"/>
<dbReference type="EMBL" id="ML996089">
    <property type="protein sequence ID" value="KAF2150800.1"/>
    <property type="molecule type" value="Genomic_DNA"/>
</dbReference>
<keyword evidence="3" id="KW-1185">Reference proteome</keyword>
<keyword evidence="1" id="KW-0732">Signal</keyword>
<dbReference type="AlphaFoldDB" id="A0A9P4IYH6"/>
<feature type="signal peptide" evidence="1">
    <location>
        <begin position="1"/>
        <end position="21"/>
    </location>
</feature>
<protein>
    <submittedName>
        <fullName evidence="2">Uncharacterized protein</fullName>
    </submittedName>
</protein>
<evidence type="ECO:0000313" key="2">
    <source>
        <dbReference type="EMBL" id="KAF2150800.1"/>
    </source>
</evidence>
<name>A0A9P4IYH6_9PEZI</name>
<accession>A0A9P4IYH6</accession>
<organism evidence="2 3">
    <name type="scientific">Myriangium duriaei CBS 260.36</name>
    <dbReference type="NCBI Taxonomy" id="1168546"/>
    <lineage>
        <taxon>Eukaryota</taxon>
        <taxon>Fungi</taxon>
        <taxon>Dikarya</taxon>
        <taxon>Ascomycota</taxon>
        <taxon>Pezizomycotina</taxon>
        <taxon>Dothideomycetes</taxon>
        <taxon>Dothideomycetidae</taxon>
        <taxon>Myriangiales</taxon>
        <taxon>Myriangiaceae</taxon>
        <taxon>Myriangium</taxon>
    </lineage>
</organism>
<dbReference type="Proteomes" id="UP000799439">
    <property type="component" value="Unassembled WGS sequence"/>
</dbReference>
<evidence type="ECO:0000256" key="1">
    <source>
        <dbReference type="SAM" id="SignalP"/>
    </source>
</evidence>
<feature type="chain" id="PRO_5040375618" evidence="1">
    <location>
        <begin position="22"/>
        <end position="184"/>
    </location>
</feature>
<comment type="caution">
    <text evidence="2">The sequence shown here is derived from an EMBL/GenBank/DDBJ whole genome shotgun (WGS) entry which is preliminary data.</text>
</comment>
<gene>
    <name evidence="2" type="ORF">K461DRAFT_280817</name>
</gene>
<evidence type="ECO:0000313" key="3">
    <source>
        <dbReference type="Proteomes" id="UP000799439"/>
    </source>
</evidence>